<dbReference type="AlphaFoldDB" id="A0A7T8KEF4"/>
<reference evidence="2" key="1">
    <citation type="submission" date="2021-01" db="EMBL/GenBank/DDBJ databases">
        <title>Caligus Genome Assembly.</title>
        <authorList>
            <person name="Gallardo-Escarate C."/>
        </authorList>
    </citation>
    <scope>NUCLEOTIDE SEQUENCE [LARGE SCALE GENOMIC DNA]</scope>
</reference>
<sequence length="73" mass="7931">MKKLFHVSTICSNHSAKSLDHTSASITQNLLGNLVPGSLSCGHQLVLIDPWFSIGLPLHHPLHGKDKGVAIRR</sequence>
<accession>A0A7T8KEF4</accession>
<dbReference type="Proteomes" id="UP000595437">
    <property type="component" value="Chromosome 4"/>
</dbReference>
<organism evidence="1 2">
    <name type="scientific">Caligus rogercresseyi</name>
    <name type="common">Sea louse</name>
    <dbReference type="NCBI Taxonomy" id="217165"/>
    <lineage>
        <taxon>Eukaryota</taxon>
        <taxon>Metazoa</taxon>
        <taxon>Ecdysozoa</taxon>
        <taxon>Arthropoda</taxon>
        <taxon>Crustacea</taxon>
        <taxon>Multicrustacea</taxon>
        <taxon>Hexanauplia</taxon>
        <taxon>Copepoda</taxon>
        <taxon>Siphonostomatoida</taxon>
        <taxon>Caligidae</taxon>
        <taxon>Caligus</taxon>
    </lineage>
</organism>
<dbReference type="EMBL" id="CP045893">
    <property type="protein sequence ID" value="QQP54326.1"/>
    <property type="molecule type" value="Genomic_DNA"/>
</dbReference>
<evidence type="ECO:0000313" key="2">
    <source>
        <dbReference type="Proteomes" id="UP000595437"/>
    </source>
</evidence>
<gene>
    <name evidence="1" type="ORF">FKW44_007126</name>
</gene>
<keyword evidence="2" id="KW-1185">Reference proteome</keyword>
<name>A0A7T8KEF4_CALRO</name>
<proteinExistence type="predicted"/>
<evidence type="ECO:0000313" key="1">
    <source>
        <dbReference type="EMBL" id="QQP54326.1"/>
    </source>
</evidence>
<protein>
    <submittedName>
        <fullName evidence="1">Uncharacterized protein</fullName>
    </submittedName>
</protein>